<dbReference type="InterPro" id="IPR009003">
    <property type="entry name" value="Peptidase_S1_PA"/>
</dbReference>
<feature type="region of interest" description="Disordered" evidence="1">
    <location>
        <begin position="23"/>
        <end position="43"/>
    </location>
</feature>
<evidence type="ECO:0000256" key="2">
    <source>
        <dbReference type="SAM" id="SignalP"/>
    </source>
</evidence>
<organism evidence="3 4">
    <name type="scientific">Bowmanella pacifica</name>
    <dbReference type="NCBI Taxonomy" id="502051"/>
    <lineage>
        <taxon>Bacteria</taxon>
        <taxon>Pseudomonadati</taxon>
        <taxon>Pseudomonadota</taxon>
        <taxon>Gammaproteobacteria</taxon>
        <taxon>Alteromonadales</taxon>
        <taxon>Alteromonadaceae</taxon>
        <taxon>Bowmanella</taxon>
    </lineage>
</organism>
<evidence type="ECO:0000313" key="3">
    <source>
        <dbReference type="EMBL" id="GGO67127.1"/>
    </source>
</evidence>
<reference evidence="3" key="1">
    <citation type="journal article" date="2014" name="Int. J. Syst. Evol. Microbiol.">
        <title>Complete genome sequence of Corynebacterium casei LMG S-19264T (=DSM 44701T), isolated from a smear-ripened cheese.</title>
        <authorList>
            <consortium name="US DOE Joint Genome Institute (JGI-PGF)"/>
            <person name="Walter F."/>
            <person name="Albersmeier A."/>
            <person name="Kalinowski J."/>
            <person name="Ruckert C."/>
        </authorList>
    </citation>
    <scope>NUCLEOTIDE SEQUENCE</scope>
    <source>
        <strain evidence="3">CGMCC 1.7086</strain>
    </source>
</reference>
<name>A0A917YW58_9ALTE</name>
<protein>
    <recommendedName>
        <fullName evidence="5">Serine protease</fullName>
    </recommendedName>
</protein>
<dbReference type="Proteomes" id="UP000606935">
    <property type="component" value="Unassembled WGS sequence"/>
</dbReference>
<sequence>MKLRTLFTFPLLILMLSACNSNSDSNRSGDSEPPPAGDQPSTLTLSQADGYSENLDKILQTPNTNLAKLVQRVRGRIGALRSGSISIIGTNSETGLAFYASANHVYGLSSWPGFDETHISNFIDQGVYITSHRVMEDGDINIWDNFAANFPLYHPTISDDAQNTSILPADDFYLGLLDSQSIPFTNLARYPEDINSQTPIALYDPDKLLSSGNTWSEAPAGKKVLALGYPQDSVSHPYGLVSVGSILSHQAAEQAIAELKAQGDEEGDIPYQQDVEFIANLPAEAGMSGGGIFNEQGQLIGVMVRSTQTASASYTRAVRISYIHSVFKQYLASRSADEKAHLAKFVDKSFL</sequence>
<feature type="chain" id="PRO_5037574494" description="Serine protease" evidence="2">
    <location>
        <begin position="21"/>
        <end position="351"/>
    </location>
</feature>
<dbReference type="InterPro" id="IPR043504">
    <property type="entry name" value="Peptidase_S1_PA_chymotrypsin"/>
</dbReference>
<dbReference type="PROSITE" id="PS51257">
    <property type="entry name" value="PROKAR_LIPOPROTEIN"/>
    <property type="match status" value="1"/>
</dbReference>
<keyword evidence="2" id="KW-0732">Signal</keyword>
<proteinExistence type="predicted"/>
<evidence type="ECO:0000256" key="1">
    <source>
        <dbReference type="SAM" id="MobiDB-lite"/>
    </source>
</evidence>
<dbReference type="Gene3D" id="2.40.10.10">
    <property type="entry name" value="Trypsin-like serine proteases"/>
    <property type="match status" value="1"/>
</dbReference>
<evidence type="ECO:0008006" key="5">
    <source>
        <dbReference type="Google" id="ProtNLM"/>
    </source>
</evidence>
<dbReference type="EMBL" id="BMLS01000002">
    <property type="protein sequence ID" value="GGO67127.1"/>
    <property type="molecule type" value="Genomic_DNA"/>
</dbReference>
<comment type="caution">
    <text evidence="3">The sequence shown here is derived from an EMBL/GenBank/DDBJ whole genome shotgun (WGS) entry which is preliminary data.</text>
</comment>
<accession>A0A917YW58</accession>
<gene>
    <name evidence="3" type="ORF">GCM10010982_12850</name>
</gene>
<dbReference type="RefSeq" id="WP_188692039.1">
    <property type="nucleotide sequence ID" value="NZ_BMLS01000002.1"/>
</dbReference>
<keyword evidence="4" id="KW-1185">Reference proteome</keyword>
<reference evidence="3" key="2">
    <citation type="submission" date="2020-09" db="EMBL/GenBank/DDBJ databases">
        <authorList>
            <person name="Sun Q."/>
            <person name="Zhou Y."/>
        </authorList>
    </citation>
    <scope>NUCLEOTIDE SEQUENCE</scope>
    <source>
        <strain evidence="3">CGMCC 1.7086</strain>
    </source>
</reference>
<feature type="signal peptide" evidence="2">
    <location>
        <begin position="1"/>
        <end position="20"/>
    </location>
</feature>
<evidence type="ECO:0000313" key="4">
    <source>
        <dbReference type="Proteomes" id="UP000606935"/>
    </source>
</evidence>
<dbReference type="SUPFAM" id="SSF50494">
    <property type="entry name" value="Trypsin-like serine proteases"/>
    <property type="match status" value="1"/>
</dbReference>
<dbReference type="AlphaFoldDB" id="A0A917YW58"/>